<dbReference type="InterPro" id="IPR011990">
    <property type="entry name" value="TPR-like_helical_dom_sf"/>
</dbReference>
<feature type="repeat" description="TPR" evidence="1">
    <location>
        <begin position="302"/>
        <end position="335"/>
    </location>
</feature>
<accession>A0ABX5CUM0</accession>
<gene>
    <name evidence="2" type="ORF">C6Y39_01470</name>
</gene>
<dbReference type="PROSITE" id="PS51257">
    <property type="entry name" value="PROKAR_LIPOPROTEIN"/>
    <property type="match status" value="1"/>
</dbReference>
<evidence type="ECO:0000313" key="2">
    <source>
        <dbReference type="EMBL" id="PRO70653.1"/>
    </source>
</evidence>
<evidence type="ECO:0000256" key="1">
    <source>
        <dbReference type="PROSITE-ProRule" id="PRU00339"/>
    </source>
</evidence>
<keyword evidence="3" id="KW-1185">Reference proteome</keyword>
<dbReference type="PANTHER" id="PTHR12558:SF51">
    <property type="entry name" value="TPR-LIKE PROTEIN"/>
    <property type="match status" value="1"/>
</dbReference>
<name>A0ABX5CUM0_9ALTE</name>
<dbReference type="SUPFAM" id="SSF48452">
    <property type="entry name" value="TPR-like"/>
    <property type="match status" value="1"/>
</dbReference>
<proteinExistence type="predicted"/>
<dbReference type="EMBL" id="PVNO01000002">
    <property type="protein sequence ID" value="PRO70653.1"/>
    <property type="molecule type" value="Genomic_DNA"/>
</dbReference>
<evidence type="ECO:0000313" key="3">
    <source>
        <dbReference type="Proteomes" id="UP000239539"/>
    </source>
</evidence>
<sequence length="386" mass="43636">MARLAIGVAVIAILSACQNLPVTKVVESESVIAEPEWENSTFKYTPVEKPSSLFSLSLEQQQKFLSYYYAPENQDIAPNFRLADYLNKLLEHFDYAGDTLTASEALSKQSGNCLTLAVLTTALAKLVSLEVYYQQIHTPPLYRRVNGVLTTSTHVRSIVLEPQHEKQDGVIFFRSRAVIDYFPSASNALGEYIGEEAFISMYYQNMAANVMGNKSGDLAYSYLSEAMNLDNKNPETINTLAVLYRKHGLHEQARNLYEFVIDNENKSVHTLTNYAVLLDSVGDKKALSRLGELYLRADDSNPYRWYDLGNVALKKGDYERATVFYRRAVEEGPYLAEGYLGLSKAYYFRDNIERALVMMKKAVSLSYQSNRGLYAAKLEALQRINE</sequence>
<keyword evidence="1" id="KW-0802">TPR repeat</keyword>
<comment type="caution">
    <text evidence="2">The sequence shown here is derived from an EMBL/GenBank/DDBJ whole genome shotgun (WGS) entry which is preliminary data.</text>
</comment>
<dbReference type="SMART" id="SM00028">
    <property type="entry name" value="TPR"/>
    <property type="match status" value="4"/>
</dbReference>
<dbReference type="PROSITE" id="PS50005">
    <property type="entry name" value="TPR"/>
    <property type="match status" value="1"/>
</dbReference>
<evidence type="ECO:0008006" key="4">
    <source>
        <dbReference type="Google" id="ProtNLM"/>
    </source>
</evidence>
<reference evidence="3" key="1">
    <citation type="journal article" date="2020" name="Int. J. Syst. Evol. Microbiol.">
        <title>Alteromonas alba sp. nov., a marine bacterium isolated from the seawater of the West Pacific Ocean.</title>
        <authorList>
            <person name="Sun C."/>
            <person name="Wu Y.-H."/>
            <person name="Xamxidin M."/>
            <person name="Cheng H."/>
            <person name="Xu X.-W."/>
        </authorList>
    </citation>
    <scope>NUCLEOTIDE SEQUENCE [LARGE SCALE GENOMIC DNA]</scope>
    <source>
        <strain evidence="3">9a2</strain>
    </source>
</reference>
<dbReference type="PANTHER" id="PTHR12558">
    <property type="entry name" value="CELL DIVISION CYCLE 16,23,27"/>
    <property type="match status" value="1"/>
</dbReference>
<organism evidence="2 3">
    <name type="scientific">Alteromonas gracilis</name>
    <dbReference type="NCBI Taxonomy" id="1479524"/>
    <lineage>
        <taxon>Bacteria</taxon>
        <taxon>Pseudomonadati</taxon>
        <taxon>Pseudomonadota</taxon>
        <taxon>Gammaproteobacteria</taxon>
        <taxon>Alteromonadales</taxon>
        <taxon>Alteromonadaceae</taxon>
        <taxon>Alteromonas/Salinimonas group</taxon>
        <taxon>Alteromonas</taxon>
    </lineage>
</organism>
<dbReference type="InterPro" id="IPR019734">
    <property type="entry name" value="TPR_rpt"/>
</dbReference>
<dbReference type="Pfam" id="PF13181">
    <property type="entry name" value="TPR_8"/>
    <property type="match status" value="1"/>
</dbReference>
<protein>
    <recommendedName>
        <fullName evidence="4">Tetratricopeptide repeat protein</fullName>
    </recommendedName>
</protein>
<dbReference type="Proteomes" id="UP000239539">
    <property type="component" value="Unassembled WGS sequence"/>
</dbReference>
<dbReference type="Gene3D" id="1.25.40.10">
    <property type="entry name" value="Tetratricopeptide repeat domain"/>
    <property type="match status" value="2"/>
</dbReference>